<keyword evidence="1" id="KW-0812">Transmembrane</keyword>
<evidence type="ECO:0000313" key="4">
    <source>
        <dbReference type="Proteomes" id="UP000528555"/>
    </source>
</evidence>
<organism evidence="3 4">
    <name type="scientific">Dorea phocaeensis</name>
    <dbReference type="NCBI Taxonomy" id="2040291"/>
    <lineage>
        <taxon>Bacteria</taxon>
        <taxon>Bacillati</taxon>
        <taxon>Bacillota</taxon>
        <taxon>Clostridia</taxon>
        <taxon>Lachnospirales</taxon>
        <taxon>Lachnospiraceae</taxon>
        <taxon>Dorea</taxon>
    </lineage>
</organism>
<reference evidence="4 5" key="1">
    <citation type="journal article" date="2020" name="Cell Host Microbe">
        <title>Functional and Genomic Variation between Human-Derived Isolates of Lachnospiraceae Reveals Inter- and Intra-Species Diversity.</title>
        <authorList>
            <person name="Sorbara M.T."/>
            <person name="Littmann E.R."/>
            <person name="Fontana E."/>
            <person name="Moody T.U."/>
            <person name="Kohout C.E."/>
            <person name="Gjonbalaj M."/>
            <person name="Eaton V."/>
            <person name="Seok R."/>
            <person name="Leiner I.M."/>
            <person name="Pamer E.G."/>
        </authorList>
    </citation>
    <scope>NUCLEOTIDE SEQUENCE [LARGE SCALE GENOMIC DNA]</scope>
    <source>
        <strain evidence="3 4">MSK.17.11</strain>
        <strain evidence="2 5">MSK.17.38</strain>
    </source>
</reference>
<dbReference type="Proteomes" id="UP000528555">
    <property type="component" value="Unassembled WGS sequence"/>
</dbReference>
<dbReference type="RefSeq" id="WP_173814623.1">
    <property type="nucleotide sequence ID" value="NZ_JAAITX010000003.1"/>
</dbReference>
<keyword evidence="4" id="KW-1185">Reference proteome</keyword>
<dbReference type="EMBL" id="JAAITX010000003">
    <property type="protein sequence ID" value="NVH58352.1"/>
    <property type="molecule type" value="Genomic_DNA"/>
</dbReference>
<protein>
    <recommendedName>
        <fullName evidence="6">Membrane-spanning protein</fullName>
    </recommendedName>
</protein>
<evidence type="ECO:0000313" key="5">
    <source>
        <dbReference type="Proteomes" id="UP000701680"/>
    </source>
</evidence>
<sequence length="60" mass="6718">MDDARKKLRVCLLCVVAVAVILGCIYYFNAGKSEDSISEGTLVDAEYTEVWKESREESRG</sequence>
<dbReference type="PROSITE" id="PS51257">
    <property type="entry name" value="PROKAR_LIPOPROTEIN"/>
    <property type="match status" value="1"/>
</dbReference>
<evidence type="ECO:0008006" key="6">
    <source>
        <dbReference type="Google" id="ProtNLM"/>
    </source>
</evidence>
<dbReference type="AlphaFoldDB" id="A0A850HK56"/>
<reference evidence="3" key="2">
    <citation type="submission" date="2020-02" db="EMBL/GenBank/DDBJ databases">
        <authorList>
            <person name="Littmann E."/>
            <person name="Sorbara M."/>
        </authorList>
    </citation>
    <scope>NUCLEOTIDE SEQUENCE</scope>
    <source>
        <strain evidence="3">MSK.17.11</strain>
        <strain evidence="2">MSK.17.38</strain>
    </source>
</reference>
<keyword evidence="1" id="KW-0472">Membrane</keyword>
<proteinExistence type="predicted"/>
<dbReference type="Proteomes" id="UP000701680">
    <property type="component" value="Unassembled WGS sequence"/>
</dbReference>
<evidence type="ECO:0000313" key="2">
    <source>
        <dbReference type="EMBL" id="NSK14578.1"/>
    </source>
</evidence>
<comment type="caution">
    <text evidence="3">The sequence shown here is derived from an EMBL/GenBank/DDBJ whole genome shotgun (WGS) entry which is preliminary data.</text>
</comment>
<name>A0A850HK56_9FIRM</name>
<evidence type="ECO:0000313" key="3">
    <source>
        <dbReference type="EMBL" id="NVH58352.1"/>
    </source>
</evidence>
<keyword evidence="1" id="KW-1133">Transmembrane helix</keyword>
<accession>A0A850HK56</accession>
<gene>
    <name evidence="3" type="ORF">G5A66_06755</name>
    <name evidence="2" type="ORF">G5A75_06775</name>
</gene>
<evidence type="ECO:0000256" key="1">
    <source>
        <dbReference type="SAM" id="Phobius"/>
    </source>
</evidence>
<feature type="transmembrane region" description="Helical" evidence="1">
    <location>
        <begin position="7"/>
        <end position="28"/>
    </location>
</feature>
<dbReference type="EMBL" id="JAAIUO010000003">
    <property type="protein sequence ID" value="NSK14578.1"/>
    <property type="molecule type" value="Genomic_DNA"/>
</dbReference>